<proteinExistence type="predicted"/>
<dbReference type="Gene3D" id="2.30.30.40">
    <property type="entry name" value="SH3 Domains"/>
    <property type="match status" value="1"/>
</dbReference>
<organism evidence="1">
    <name type="scientific">hydrothermal vent metagenome</name>
    <dbReference type="NCBI Taxonomy" id="652676"/>
    <lineage>
        <taxon>unclassified sequences</taxon>
        <taxon>metagenomes</taxon>
        <taxon>ecological metagenomes</taxon>
    </lineage>
</organism>
<reference evidence="1" key="1">
    <citation type="submission" date="2016-10" db="EMBL/GenBank/DDBJ databases">
        <authorList>
            <person name="de Groot N.N."/>
        </authorList>
    </citation>
    <scope>NUCLEOTIDE SEQUENCE</scope>
</reference>
<evidence type="ECO:0008006" key="2">
    <source>
        <dbReference type="Google" id="ProtNLM"/>
    </source>
</evidence>
<sequence length="287" mass="33103">MKGGKMKNILLLLFIVVSLQAKIDFSKHIDGVADVSLSVTNVASNDFLNLRESPSSKSKSLYHIPYDAKNLITNDRDILKKIGKNVWVSVRLGFAEGFYNGWVKAKYLKLYEKFNISVAQDLAVVYPEFLNAQKTKDGWIQITDKMDFEHYSGCDESDEPQLLDELTRFDIRLKVYNSLLDAFYDDKLNDLTVYDRVTIRGWFREDSKGFVKRVNLYGLRGYRNTIGAEGCGVNRYYFKINGKILVIVEPFDMNPPIIKDNKSLPQGIKFDDKGEIMRYIIKNLRVF</sequence>
<dbReference type="EMBL" id="FPHE01000160">
    <property type="protein sequence ID" value="SFV66995.1"/>
    <property type="molecule type" value="Genomic_DNA"/>
</dbReference>
<gene>
    <name evidence="1" type="ORF">MNB_SV-12-1479</name>
</gene>
<accession>A0A1W1CMN2</accession>
<protein>
    <recommendedName>
        <fullName evidence="2">SH3b domain-containing protein</fullName>
    </recommendedName>
</protein>
<evidence type="ECO:0000313" key="1">
    <source>
        <dbReference type="EMBL" id="SFV66995.1"/>
    </source>
</evidence>
<dbReference type="AlphaFoldDB" id="A0A1W1CMN2"/>
<name>A0A1W1CMN2_9ZZZZ</name>